<evidence type="ECO:0000256" key="6">
    <source>
        <dbReference type="ARBA" id="ARBA00022553"/>
    </source>
</evidence>
<feature type="domain" description="Alpha-D-phosphohexomutase alpha/beta/alpha" evidence="12">
    <location>
        <begin position="224"/>
        <end position="331"/>
    </location>
</feature>
<accession>Q58I83</accession>
<organism evidence="14">
    <name type="scientific">Aedes aegypti</name>
    <name type="common">Yellowfever mosquito</name>
    <name type="synonym">Culex aegypti</name>
    <dbReference type="NCBI Taxonomy" id="7159"/>
    <lineage>
        <taxon>Eukaryota</taxon>
        <taxon>Metazoa</taxon>
        <taxon>Ecdysozoa</taxon>
        <taxon>Arthropoda</taxon>
        <taxon>Hexapoda</taxon>
        <taxon>Insecta</taxon>
        <taxon>Pterygota</taxon>
        <taxon>Neoptera</taxon>
        <taxon>Endopterygota</taxon>
        <taxon>Diptera</taxon>
        <taxon>Nematocera</taxon>
        <taxon>Culicoidea</taxon>
        <taxon>Culicidae</taxon>
        <taxon>Culicinae</taxon>
        <taxon>Aedini</taxon>
        <taxon>Aedes</taxon>
        <taxon>Stegomyia</taxon>
    </lineage>
</organism>
<comment type="cofactor">
    <cofactor evidence="1">
        <name>Mg(2+)</name>
        <dbReference type="ChEBI" id="CHEBI:18420"/>
    </cofactor>
</comment>
<dbReference type="EMBL" id="AY944756">
    <property type="protein sequence ID" value="AAX47079.1"/>
    <property type="molecule type" value="mRNA"/>
</dbReference>
<dbReference type="GO" id="GO:0005737">
    <property type="term" value="C:cytoplasm"/>
    <property type="evidence" value="ECO:0007669"/>
    <property type="project" value="UniProtKB-SubCell"/>
</dbReference>
<dbReference type="GO" id="GO:0006166">
    <property type="term" value="P:purine ribonucleoside salvage"/>
    <property type="evidence" value="ECO:0007669"/>
    <property type="project" value="TreeGrafter"/>
</dbReference>
<evidence type="ECO:0000256" key="8">
    <source>
        <dbReference type="ARBA" id="ARBA00022842"/>
    </source>
</evidence>
<dbReference type="HOGENOM" id="CLU_016950_0_1_1"/>
<dbReference type="InterPro" id="IPR016066">
    <property type="entry name" value="A-D-PHexomutase_CS"/>
</dbReference>
<evidence type="ECO:0000256" key="1">
    <source>
        <dbReference type="ARBA" id="ARBA00001946"/>
    </source>
</evidence>
<evidence type="ECO:0000259" key="11">
    <source>
        <dbReference type="Pfam" id="PF02878"/>
    </source>
</evidence>
<gene>
    <name evidence="14" type="primary">PGM2</name>
</gene>
<dbReference type="GO" id="GO:0005634">
    <property type="term" value="C:nucleus"/>
    <property type="evidence" value="ECO:0007669"/>
    <property type="project" value="TreeGrafter"/>
</dbReference>
<dbReference type="PANTHER" id="PTHR45745">
    <property type="entry name" value="PHOSPHOMANNOMUTASE 45A"/>
    <property type="match status" value="1"/>
</dbReference>
<dbReference type="PROSITE" id="PS00710">
    <property type="entry name" value="PGM_PMM"/>
    <property type="match status" value="1"/>
</dbReference>
<evidence type="ECO:0000313" key="14">
    <source>
        <dbReference type="EMBL" id="AAX47079.1"/>
    </source>
</evidence>
<dbReference type="CDD" id="cd05799">
    <property type="entry name" value="PGM2"/>
    <property type="match status" value="1"/>
</dbReference>
<evidence type="ECO:0000259" key="12">
    <source>
        <dbReference type="Pfam" id="PF02879"/>
    </source>
</evidence>
<dbReference type="InterPro" id="IPR016055">
    <property type="entry name" value="A-D-PHexomutase_a/b/a-I/II/III"/>
</dbReference>
<dbReference type="InterPro" id="IPR005844">
    <property type="entry name" value="A-D-PHexomutase_a/b/a-I"/>
</dbReference>
<dbReference type="Pfam" id="PF02880">
    <property type="entry name" value="PGM_PMM_III"/>
    <property type="match status" value="1"/>
</dbReference>
<evidence type="ECO:0000256" key="10">
    <source>
        <dbReference type="ARBA" id="ARBA00023277"/>
    </source>
</evidence>
<evidence type="ECO:0000256" key="2">
    <source>
        <dbReference type="ARBA" id="ARBA00004496"/>
    </source>
</evidence>
<evidence type="ECO:0000256" key="4">
    <source>
        <dbReference type="ARBA" id="ARBA00022490"/>
    </source>
</evidence>
<keyword evidence="6" id="KW-0597">Phosphoprotein</keyword>
<dbReference type="PANTHER" id="PTHR45745:SF1">
    <property type="entry name" value="PHOSPHOGLUCOMUTASE 2B-RELATED"/>
    <property type="match status" value="1"/>
</dbReference>
<keyword evidence="7" id="KW-0479">Metal-binding</keyword>
<dbReference type="GO" id="GO:0006006">
    <property type="term" value="P:glucose metabolic process"/>
    <property type="evidence" value="ECO:0007669"/>
    <property type="project" value="UniProtKB-KW"/>
</dbReference>
<dbReference type="GO" id="GO:0000287">
    <property type="term" value="F:magnesium ion binding"/>
    <property type="evidence" value="ECO:0007669"/>
    <property type="project" value="InterPro"/>
</dbReference>
<dbReference type="FunFam" id="3.40.120.10:FF:000017">
    <property type="entry name" value="glucose 1,6-bisphosphate synthase"/>
    <property type="match status" value="1"/>
</dbReference>
<feature type="domain" description="Alpha-D-phosphohexomutase alpha/beta/alpha" evidence="13">
    <location>
        <begin position="372"/>
        <end position="469"/>
    </location>
</feature>
<sequence>MDANGIRFDSGSSELNQRISEWLNWDKNENTLNEIKSLVKSSEWKALSARLLKRLAFGTAGLRGVMQAGFNAMNDLVVIQSAQGLCKYILECYPSASDRQRGIVLGFDGRHNSKRFAELSACVFLTEGIPVWLYSRTVATPFVPFAVKELGCLAGIMVTASHNPKEDNGYKVYWTNSAQIISPHDKNIQANILQNLIPLESSWNLDLLKSDQLKDPYDAMTSLYFEKLAENVPKAFVSDYNRKSSQRFVYSAMHGVGYPFIERGFETIGLQPVIAVKEQRDPDPEFPTVKFPNPEEGKPSLVLSIKLANETGCDVILVNDPDADRLACAEKDPSTGEWRVFSGNELGALLGWWSIRCYREQYPDCSLADCYLLASTVSSKMCRSIANIEGLHFEETLTGFKWMGNKSVDLMGEGKKVLFAFEGAIGFMCSPTVLDKDGVSAACQLATMVCYLKSTSNQTLSDKLNELYDIYGYHYAVTSYHFCYDPVVIERIFERIRTMEGVDCGYPKAIGDGQYKIESIRDLTTGYDSTQADGKALLPSSKSSQMVTFSFENGAVITLRTSGTEPKIKYYAEMCAKPGERDWNASRKTLREMVDRIVEELLEPAKNNLTPRSE</sequence>
<evidence type="ECO:0000259" key="13">
    <source>
        <dbReference type="Pfam" id="PF02880"/>
    </source>
</evidence>
<dbReference type="InterPro" id="IPR005845">
    <property type="entry name" value="A-D-PHexomutase_a/b/a-II"/>
</dbReference>
<keyword evidence="5" id="KW-0313">Glucose metabolism</keyword>
<keyword evidence="4" id="KW-0963">Cytoplasm</keyword>
<keyword evidence="10" id="KW-0119">Carbohydrate metabolism</keyword>
<keyword evidence="9" id="KW-0413">Isomerase</keyword>
<feature type="domain" description="Alpha-D-phosphohexomutase alpha/beta/alpha" evidence="11">
    <location>
        <begin position="55"/>
        <end position="194"/>
    </location>
</feature>
<proteinExistence type="evidence at transcript level"/>
<comment type="similarity">
    <text evidence="3">Belongs to the phosphohexose mutase family.</text>
</comment>
<dbReference type="GO" id="GO:0008973">
    <property type="term" value="F:phosphopentomutase activity"/>
    <property type="evidence" value="ECO:0007669"/>
    <property type="project" value="TreeGrafter"/>
</dbReference>
<protein>
    <submittedName>
        <fullName evidence="14">Phosphoglucomutase 2</fullName>
    </submittedName>
</protein>
<keyword evidence="8" id="KW-0460">Magnesium</keyword>
<dbReference type="VEuPathDB" id="VectorBase:AAEL001480"/>
<dbReference type="InterPro" id="IPR005846">
    <property type="entry name" value="A-D-PHexomutase_a/b/a-III"/>
</dbReference>
<dbReference type="SUPFAM" id="SSF53738">
    <property type="entry name" value="Phosphoglucomutase, first 3 domains"/>
    <property type="match status" value="3"/>
</dbReference>
<evidence type="ECO:0000256" key="7">
    <source>
        <dbReference type="ARBA" id="ARBA00022723"/>
    </source>
</evidence>
<dbReference type="InterPro" id="IPR036900">
    <property type="entry name" value="A-D-PHexomutase_C_sf"/>
</dbReference>
<comment type="subcellular location">
    <subcellularLocation>
        <location evidence="2">Cytoplasm</location>
    </subcellularLocation>
</comment>
<evidence type="ECO:0000256" key="9">
    <source>
        <dbReference type="ARBA" id="ARBA00023235"/>
    </source>
</evidence>
<dbReference type="AlphaFoldDB" id="Q58I83"/>
<dbReference type="Pfam" id="PF02878">
    <property type="entry name" value="PGM_PMM_I"/>
    <property type="match status" value="1"/>
</dbReference>
<dbReference type="Gene3D" id="3.40.120.10">
    <property type="entry name" value="Alpha-D-Glucose-1,6-Bisphosphate, subunit A, domain 3"/>
    <property type="match status" value="3"/>
</dbReference>
<dbReference type="FunFam" id="3.40.120.10:FF:000035">
    <property type="entry name" value="Pgm3p"/>
    <property type="match status" value="1"/>
</dbReference>
<evidence type="ECO:0000256" key="5">
    <source>
        <dbReference type="ARBA" id="ARBA00022526"/>
    </source>
</evidence>
<reference evidence="14" key="1">
    <citation type="submission" date="2005-02" db="EMBL/GenBank/DDBJ databases">
        <title>Cloning and characterization of a phosphoglucomutase 2 cDNA from the mosquito Aedes aegypti.</title>
        <authorList>
            <person name="Kato N."/>
            <person name="Mueller C.R."/>
            <person name="Christensen B.M."/>
        </authorList>
    </citation>
    <scope>NUCLEOTIDE SEQUENCE</scope>
</reference>
<name>Q58I83_AEDAE</name>
<dbReference type="Pfam" id="PF02879">
    <property type="entry name" value="PGM_PMM_II"/>
    <property type="match status" value="1"/>
</dbReference>
<evidence type="ECO:0000256" key="3">
    <source>
        <dbReference type="ARBA" id="ARBA00010231"/>
    </source>
</evidence>
<dbReference type="SUPFAM" id="SSF55957">
    <property type="entry name" value="Phosphoglucomutase, C-terminal domain"/>
    <property type="match status" value="1"/>
</dbReference>